<evidence type="ECO:0000313" key="4">
    <source>
        <dbReference type="EMBL" id="PTI29654.1"/>
    </source>
</evidence>
<protein>
    <recommendedName>
        <fullName evidence="3">YdbS-like PH domain-containing protein</fullName>
    </recommendedName>
</protein>
<dbReference type="Pfam" id="PF03703">
    <property type="entry name" value="bPH_2"/>
    <property type="match status" value="2"/>
</dbReference>
<dbReference type="InterPro" id="IPR005182">
    <property type="entry name" value="YdbS-like_PH"/>
</dbReference>
<keyword evidence="2" id="KW-1133">Transmembrane helix</keyword>
<feature type="transmembrane region" description="Helical" evidence="2">
    <location>
        <begin position="196"/>
        <end position="215"/>
    </location>
</feature>
<evidence type="ECO:0000256" key="2">
    <source>
        <dbReference type="SAM" id="Phobius"/>
    </source>
</evidence>
<feature type="transmembrane region" description="Helical" evidence="2">
    <location>
        <begin position="46"/>
        <end position="65"/>
    </location>
</feature>
<proteinExistence type="predicted"/>
<evidence type="ECO:0000313" key="5">
    <source>
        <dbReference type="Proteomes" id="UP000241209"/>
    </source>
</evidence>
<name>A0A2T4PTI3_9STAP</name>
<feature type="domain" description="YdbS-like PH" evidence="3">
    <location>
        <begin position="265"/>
        <end position="351"/>
    </location>
</feature>
<sequence length="503" mass="57789">MMFNPQKLHPISYVSGFLRSLKENVFPLIFAVFIVMTRGLDNIGDLIFPIAILSISLISSVFKAIKIYKTRYWIENDQLIMTWGVFSKNRKELNIERIQSVDTSQNIAHQLLGGVNLSVKTPSDGIELDTITKKQSDELSKYIKERKHKLKNKEAVEVEPSENESEKNESNLAEYKPKEDVVFFQLSVKDLLKMSFTSGGIFIVFAALGSLLGFLSQVIDVEDYISPLLNQIVNLTFVIISFVILFIFISYIIGSLIVFIRNYKYQLTFDGELLTVKYGLLTVQKRTVPIRRIQALKEEESLFRRAIGYTKISAIITTDGHFDSNEETDIGNVTILPFMKKKEAYKLLEEIIPQFQFNSVDKGLPIQGIRRRIFIPTLILLIAVVPIQIYLWSYTWIIGLVIFLIMLLFASVITLKSGFKVYDDSIVLLNASPFEYSTIWAKRDKILTFELHENPIIKRKDIAHFNIHLAYGNSMISRGMRFIHKKDALNIYNWYKGGRDDAS</sequence>
<dbReference type="PANTHER" id="PTHR34473">
    <property type="entry name" value="UPF0699 TRANSMEMBRANE PROTEIN YDBS"/>
    <property type="match status" value="1"/>
</dbReference>
<feature type="transmembrane region" description="Helical" evidence="2">
    <location>
        <begin position="235"/>
        <end position="260"/>
    </location>
</feature>
<dbReference type="EMBL" id="PZFK01000012">
    <property type="protein sequence ID" value="PTI29654.1"/>
    <property type="molecule type" value="Genomic_DNA"/>
</dbReference>
<keyword evidence="2" id="KW-0812">Transmembrane</keyword>
<feature type="transmembrane region" description="Helical" evidence="2">
    <location>
        <begin position="397"/>
        <end position="415"/>
    </location>
</feature>
<keyword evidence="2" id="KW-0472">Membrane</keyword>
<comment type="caution">
    <text evidence="4">The sequence shown here is derived from an EMBL/GenBank/DDBJ whole genome shotgun (WGS) entry which is preliminary data.</text>
</comment>
<gene>
    <name evidence="4" type="ORF">BU072_07350</name>
</gene>
<organism evidence="4 5">
    <name type="scientific">Mammaliicoccus vitulinus</name>
    <dbReference type="NCBI Taxonomy" id="71237"/>
    <lineage>
        <taxon>Bacteria</taxon>
        <taxon>Bacillati</taxon>
        <taxon>Bacillota</taxon>
        <taxon>Bacilli</taxon>
        <taxon>Bacillales</taxon>
        <taxon>Staphylococcaceae</taxon>
        <taxon>Mammaliicoccus</taxon>
    </lineage>
</organism>
<reference evidence="4 5" key="1">
    <citation type="journal article" date="2016" name="Front. Microbiol.">
        <title>Comprehensive Phylogenetic Analysis of Bovine Non-aureus Staphylococci Species Based on Whole-Genome Sequencing.</title>
        <authorList>
            <person name="Naushad S."/>
            <person name="Barkema H.W."/>
            <person name="Luby C."/>
            <person name="Condas L.A."/>
            <person name="Nobrega D.B."/>
            <person name="Carson D.A."/>
            <person name="De Buck J."/>
        </authorList>
    </citation>
    <scope>NUCLEOTIDE SEQUENCE [LARGE SCALE GENOMIC DNA]</scope>
    <source>
        <strain evidence="4 5">SNUC 2204</strain>
    </source>
</reference>
<dbReference type="Proteomes" id="UP000241209">
    <property type="component" value="Unassembled WGS sequence"/>
</dbReference>
<evidence type="ECO:0000256" key="1">
    <source>
        <dbReference type="SAM" id="MobiDB-lite"/>
    </source>
</evidence>
<dbReference type="PANTHER" id="PTHR34473:SF2">
    <property type="entry name" value="UPF0699 TRANSMEMBRANE PROTEIN YDBT"/>
    <property type="match status" value="1"/>
</dbReference>
<dbReference type="OrthoDB" id="2195155at2"/>
<dbReference type="STRING" id="1167632.GCA_000286335_00221"/>
<dbReference type="InterPro" id="IPR014529">
    <property type="entry name" value="UCP026631"/>
</dbReference>
<accession>A0A2T4PTI3</accession>
<feature type="region of interest" description="Disordered" evidence="1">
    <location>
        <begin position="153"/>
        <end position="172"/>
    </location>
</feature>
<feature type="transmembrane region" description="Helical" evidence="2">
    <location>
        <begin position="373"/>
        <end position="391"/>
    </location>
</feature>
<dbReference type="PIRSF" id="PIRSF026631">
    <property type="entry name" value="UCP026631"/>
    <property type="match status" value="1"/>
</dbReference>
<feature type="domain" description="YdbS-like PH" evidence="3">
    <location>
        <begin position="68"/>
        <end position="143"/>
    </location>
</feature>
<dbReference type="AlphaFoldDB" id="A0A2T4PTI3"/>
<evidence type="ECO:0000259" key="3">
    <source>
        <dbReference type="Pfam" id="PF03703"/>
    </source>
</evidence>
<dbReference type="RefSeq" id="WP_107557044.1">
    <property type="nucleotide sequence ID" value="NZ_CANQVP010000044.1"/>
</dbReference>